<dbReference type="InterPro" id="IPR018946">
    <property type="entry name" value="PhoD-like_MPP"/>
</dbReference>
<gene>
    <name evidence="3" type="ORF">UFOPK3444_00940</name>
</gene>
<dbReference type="InterPro" id="IPR029052">
    <property type="entry name" value="Metallo-depent_PP-like"/>
</dbReference>
<dbReference type="Gene3D" id="3.60.21.70">
    <property type="entry name" value="PhoD-like phosphatase"/>
    <property type="match status" value="1"/>
</dbReference>
<dbReference type="InterPro" id="IPR052900">
    <property type="entry name" value="Phospholipid_Metab_Enz"/>
</dbReference>
<evidence type="ECO:0000259" key="2">
    <source>
        <dbReference type="Pfam" id="PF16655"/>
    </source>
</evidence>
<dbReference type="Gene3D" id="2.60.40.380">
    <property type="entry name" value="Purple acid phosphatase-like, N-terminal"/>
    <property type="match status" value="1"/>
</dbReference>
<dbReference type="InterPro" id="IPR038607">
    <property type="entry name" value="PhoD-like_sf"/>
</dbReference>
<protein>
    <submittedName>
        <fullName evidence="3">Unannotated protein</fullName>
    </submittedName>
</protein>
<evidence type="ECO:0000313" key="3">
    <source>
        <dbReference type="EMBL" id="CAB4874640.1"/>
    </source>
</evidence>
<dbReference type="EMBL" id="CAFBLU010000013">
    <property type="protein sequence ID" value="CAB4874640.1"/>
    <property type="molecule type" value="Genomic_DNA"/>
</dbReference>
<feature type="domain" description="Phospholipase D N-terminal" evidence="2">
    <location>
        <begin position="49"/>
        <end position="135"/>
    </location>
</feature>
<dbReference type="Pfam" id="PF16655">
    <property type="entry name" value="PhoD_N"/>
    <property type="match status" value="1"/>
</dbReference>
<accession>A0A6J7E0H7</accession>
<sequence>MSAAQISRRGFVSAAAGLTGIAVLVPDSLAFRLQGRLAPSYTGGTFPDGIASGDPTPDGITLWSRVEGVSGNGSVLMEVATDSGFHKIVKSTLVPVDPAKLYTVKVRVTGLKTHTQYYYRFATKSKNSAVGKFRTALAATSTSAVKFAYFSCQEFGYGYFNAHALMAKDDVDFVVNLGDFVYQDVGYSSYPETVGGITYPALAVRKENNPGSEALSGATTYAEYAKRYQRYRTDKDLQAMQASHAMISTWDDHEVLNDYAGGAGADGGNASRTQPPSYIGWSNERKLAAYNAWFDNMPTFPQVTGGTKLYHKAKFGKNLELFVLDERQYRDKQACGFKASEIDPASCTDLNTPARAYLGAEQMSFLQGGLNTSTSKWKLIANEVVAMALNEVDGKSAGVDDWVGYPTERESLLQAIRSHNVKNVVFATGDYHTFMAGEVRDAAGHAVATEFAGGSVTMPSNSEIAGAIFHTPGYGTAAAPTLPTSHNEAHYLAANPHMKEYDQLHHGYVLASATSSQFSATFKKLQTIRTKSTALAATKTYRVAANSTTVL</sequence>
<evidence type="ECO:0000259" key="1">
    <source>
        <dbReference type="Pfam" id="PF09423"/>
    </source>
</evidence>
<dbReference type="CDD" id="cd07389">
    <property type="entry name" value="MPP_PhoD"/>
    <property type="match status" value="1"/>
</dbReference>
<dbReference type="PANTHER" id="PTHR43606:SF2">
    <property type="entry name" value="ALKALINE PHOSPHATASE FAMILY PROTEIN (AFU_ORTHOLOGUE AFUA_5G03860)"/>
    <property type="match status" value="1"/>
</dbReference>
<name>A0A6J7E0H7_9ZZZZ</name>
<dbReference type="InterPro" id="IPR006311">
    <property type="entry name" value="TAT_signal"/>
</dbReference>
<feature type="domain" description="PhoD-like phosphatase metallophosphatase" evidence="1">
    <location>
        <begin position="147"/>
        <end position="521"/>
    </location>
</feature>
<dbReference type="PANTHER" id="PTHR43606">
    <property type="entry name" value="PHOSPHATASE, PUTATIVE (AFU_ORTHOLOGUE AFUA_6G08710)-RELATED"/>
    <property type="match status" value="1"/>
</dbReference>
<dbReference type="PROSITE" id="PS51318">
    <property type="entry name" value="TAT"/>
    <property type="match status" value="1"/>
</dbReference>
<reference evidence="3" key="1">
    <citation type="submission" date="2020-05" db="EMBL/GenBank/DDBJ databases">
        <authorList>
            <person name="Chiriac C."/>
            <person name="Salcher M."/>
            <person name="Ghai R."/>
            <person name="Kavagutti S V."/>
        </authorList>
    </citation>
    <scope>NUCLEOTIDE SEQUENCE</scope>
</reference>
<organism evidence="3">
    <name type="scientific">freshwater metagenome</name>
    <dbReference type="NCBI Taxonomy" id="449393"/>
    <lineage>
        <taxon>unclassified sequences</taxon>
        <taxon>metagenomes</taxon>
        <taxon>ecological metagenomes</taxon>
    </lineage>
</organism>
<dbReference type="InterPro" id="IPR032093">
    <property type="entry name" value="PhoD_N"/>
</dbReference>
<dbReference type="AlphaFoldDB" id="A0A6J7E0H7"/>
<proteinExistence type="predicted"/>
<dbReference type="SUPFAM" id="SSF56300">
    <property type="entry name" value="Metallo-dependent phosphatases"/>
    <property type="match status" value="1"/>
</dbReference>
<dbReference type="Pfam" id="PF09423">
    <property type="entry name" value="PhoD"/>
    <property type="match status" value="1"/>
</dbReference>